<dbReference type="EMBL" id="SRYB01000014">
    <property type="protein sequence ID" value="TGY78369.1"/>
    <property type="molecule type" value="Genomic_DNA"/>
</dbReference>
<gene>
    <name evidence="1" type="ORF">E5331_10860</name>
</gene>
<proteinExistence type="predicted"/>
<evidence type="ECO:0000313" key="2">
    <source>
        <dbReference type="Proteomes" id="UP000306319"/>
    </source>
</evidence>
<protein>
    <submittedName>
        <fullName evidence="1">Uncharacterized protein</fullName>
    </submittedName>
</protein>
<sequence>MNKYSEYFDIDPDYFPAVNSDIIKKEPDLWKKFFPHDSFVKLITNVVNVLNRSSKLNIWVEGSYGTGKSHAVITLKKLLEANLEETEAYFDEYATLNSDLKKKFILAKQNGKIIVVHRYGSSSINSDNDLILAIQESIESALKDEGINNVGIDALKTSVIRYLSDPENKASFEIYVKGSYADLFGCDVDAIINNLQDFEGIALQELMRKIFKVANEKQIRAFSLDPKGLCNWIHHVIEENNLSGLIFIWDEFTEYLINNRNRLTGFQEIIELSQTDKFCFIPVTHKSEGLLEESIRNKTMGRFIKPTNQIELPENTAFQLMGAALKKKEILEDEWNEIVEDLQFRTCDSRRKIKNKVGIKDNELRGILPIHPYSAYILKHISASFNSNQRSMFNFIKNRIEDSDIKTFQWFIDNVGPESENPFLSVDFLWSYFYESDRDALTPNIRLILDNYSRLAGTLDNTEKRILKAVLLLQALAVKTNYAVEILLPNEENINMVFEGSDLENGEAARCAEKLVRDRVLFKKKIGRDNEIFAVLNGEFDSSQIDEKKKLFLNKRTTDIIELEQFNDVLEIPNMLKLRYRIDNATAFNLDLKFNQIQSKAESDNRHIYAIATFAKNPSEATTISRKIIDLYNRNIDSNVIVIDCSRTLFSDNKFDEWVDNSAQAAYYQGKDKSMATTYQNYANKIISDWKTNIGKGRIVICDVENPNGATLANLDSLIEELRHICLKRYRLGLEHMNVTSSLWLSTSLKLGVECGVNEKTRNLYNSPSNNTKLEVALAGAWKNENYWIKNPSTLISQIKIEVKELIERTLNEDGRISIMRIYELLQASPFAFLPCNLTAFIMGFILKEYVNGKYSWSDSLNRDELSVSKMQEMIEEVIKNDITPIPRYRDKYIVTMSKEEKAFVDATSSAFHIPKSMCSTIEQARDNIRSKMKHLIFPIWTLDRILDSVNINTEEDFVSHVIKLYCDLANNINSVKSDNEIAIEIGRLCMEKPKLHSDLAILFSIDNCKKGMIEYLSVFAQGRLPELAEKIEDGGQYINVVRQKFDADAAAWVWKKETVDSKITEVILEYEVILASTPYIGKTKKLSETFEHWIEKCKRLRFPFAAVKNEVGELQQFLSMLLDLMNNGSLHTDKLQLFLSYIKKYGDSFIAFCDNQRKFFREIYAIELSDFSDIEVDEIFSKLPIGSFKLDKILYLNQLFSIIEDLKKQLGSQKLRQLWQDKTGTDSPKDWSERYSMPILCMLSESQLREYIKVFATVNRPTDMRSVEEAITKLENATFFNILADSNERNNAFRVHIIGQLVTILSNIEEVKTYLRKYISASPYDWMTSITIIKQKLNSLAEKKYSEGGYQKAFSKIDEMNADEVKSYLKDMIKNNMTVGIEIINS</sequence>
<reference evidence="1" key="1">
    <citation type="submission" date="2019-04" db="EMBL/GenBank/DDBJ databases">
        <title>Microbes associate with the intestines of laboratory mice.</title>
        <authorList>
            <person name="Navarre W."/>
            <person name="Wong E."/>
            <person name="Huang K."/>
            <person name="Tropini C."/>
            <person name="Ng K."/>
            <person name="Yu B."/>
        </authorList>
    </citation>
    <scope>NUCLEOTIDE SEQUENCE</scope>
    <source>
        <strain evidence="1">NM04_E33</strain>
    </source>
</reference>
<comment type="caution">
    <text evidence="1">The sequence shown here is derived from an EMBL/GenBank/DDBJ whole genome shotgun (WGS) entry which is preliminary data.</text>
</comment>
<keyword evidence="2" id="KW-1185">Reference proteome</keyword>
<name>A0AC61REG5_9BACT</name>
<dbReference type="Proteomes" id="UP000306319">
    <property type="component" value="Unassembled WGS sequence"/>
</dbReference>
<accession>A0AC61REG5</accession>
<evidence type="ECO:0000313" key="1">
    <source>
        <dbReference type="EMBL" id="TGY78369.1"/>
    </source>
</evidence>
<organism evidence="1 2">
    <name type="scientific">Lepagella muris</name>
    <dbReference type="NCBI Taxonomy" id="3032870"/>
    <lineage>
        <taxon>Bacteria</taxon>
        <taxon>Pseudomonadati</taxon>
        <taxon>Bacteroidota</taxon>
        <taxon>Bacteroidia</taxon>
        <taxon>Bacteroidales</taxon>
        <taxon>Muribaculaceae</taxon>
        <taxon>Lepagella</taxon>
    </lineage>
</organism>